<gene>
    <name evidence="1" type="ORF">BJP36_40750</name>
</gene>
<proteinExistence type="predicted"/>
<dbReference type="EMBL" id="CP017708">
    <property type="protein sequence ID" value="WAN68698.1"/>
    <property type="molecule type" value="Genomic_DNA"/>
</dbReference>
<protein>
    <submittedName>
        <fullName evidence="1">Uncharacterized protein</fullName>
    </submittedName>
</protein>
<dbReference type="AlphaFoldDB" id="A0A9Q9SSA7"/>
<dbReference type="Proteomes" id="UP000176944">
    <property type="component" value="Chromosome"/>
</dbReference>
<reference evidence="1" key="1">
    <citation type="journal article" date="2017" name="Proc. Natl. Acad. Sci. U.S.A.">
        <title>Comparative genomics uncovers the prolific and distinctive metabolic potential of the cyanobacterial genus Moorea.</title>
        <authorList>
            <person name="Leao T."/>
            <person name="Castelao G."/>
            <person name="Korobeynikov A."/>
            <person name="Monroe E.A."/>
            <person name="Podell S."/>
            <person name="Glukhov E."/>
            <person name="Allen E.E."/>
            <person name="Gerwick W.H."/>
            <person name="Gerwick L."/>
        </authorList>
    </citation>
    <scope>NUCLEOTIDE SEQUENCE</scope>
    <source>
        <strain evidence="1">JHB</strain>
    </source>
</reference>
<reference evidence="1" key="2">
    <citation type="submission" date="2022-10" db="EMBL/GenBank/DDBJ databases">
        <authorList>
            <person name="Ngo T.-E."/>
        </authorList>
    </citation>
    <scope>NUCLEOTIDE SEQUENCE</scope>
    <source>
        <strain evidence="1">JHB</strain>
    </source>
</reference>
<evidence type="ECO:0000313" key="1">
    <source>
        <dbReference type="EMBL" id="WAN68698.1"/>
    </source>
</evidence>
<accession>A0A9Q9SSA7</accession>
<sequence>MNWGIREEKPQLRRRFANEILTVSADAGENPAHEETCDSRSGHTEFEVTVRQARLYG</sequence>
<name>A0A9Q9SSA7_MOOP1</name>
<organism evidence="1">
    <name type="scientific">Moorena producens (strain JHB)</name>
    <dbReference type="NCBI Taxonomy" id="1454205"/>
    <lineage>
        <taxon>Bacteria</taxon>
        <taxon>Bacillati</taxon>
        <taxon>Cyanobacteriota</taxon>
        <taxon>Cyanophyceae</taxon>
        <taxon>Coleofasciculales</taxon>
        <taxon>Coleofasciculaceae</taxon>
        <taxon>Moorena</taxon>
    </lineage>
</organism>